<proteinExistence type="inferred from homology"/>
<dbReference type="Gene3D" id="3.40.50.620">
    <property type="entry name" value="HUPs"/>
    <property type="match status" value="1"/>
</dbReference>
<dbReference type="Proteomes" id="UP000199004">
    <property type="component" value="Unassembled WGS sequence"/>
</dbReference>
<dbReference type="InterPro" id="IPR014729">
    <property type="entry name" value="Rossmann-like_a/b/a_fold"/>
</dbReference>
<feature type="domain" description="UspA" evidence="2">
    <location>
        <begin position="4"/>
        <end position="132"/>
    </location>
</feature>
<reference evidence="3 4" key="1">
    <citation type="submission" date="2016-10" db="EMBL/GenBank/DDBJ databases">
        <authorList>
            <person name="de Groot N.N."/>
        </authorList>
    </citation>
    <scope>NUCLEOTIDE SEQUENCE [LARGE SCALE GENOMIC DNA]</scope>
    <source>
        <strain evidence="3 4">CGMCC 1.11147</strain>
    </source>
</reference>
<evidence type="ECO:0000259" key="2">
    <source>
        <dbReference type="Pfam" id="PF00582"/>
    </source>
</evidence>
<dbReference type="CDD" id="cd00293">
    <property type="entry name" value="USP-like"/>
    <property type="match status" value="1"/>
</dbReference>
<gene>
    <name evidence="3" type="ORF">SAMN05192576_3464</name>
</gene>
<dbReference type="SUPFAM" id="SSF52402">
    <property type="entry name" value="Adenine nucleotide alpha hydrolases-like"/>
    <property type="match status" value="1"/>
</dbReference>
<dbReference type="PANTHER" id="PTHR46268">
    <property type="entry name" value="STRESS RESPONSE PROTEIN NHAX"/>
    <property type="match status" value="1"/>
</dbReference>
<dbReference type="OrthoDB" id="5419113at2"/>
<dbReference type="InterPro" id="IPR006015">
    <property type="entry name" value="Universal_stress_UspA"/>
</dbReference>
<accession>A0A1H0H4U3</accession>
<dbReference type="AlphaFoldDB" id="A0A1H0H4U3"/>
<dbReference type="PANTHER" id="PTHR46268:SF6">
    <property type="entry name" value="UNIVERSAL STRESS PROTEIN UP12"/>
    <property type="match status" value="1"/>
</dbReference>
<dbReference type="STRING" id="1005944.SAMN05192576_3464"/>
<dbReference type="Pfam" id="PF00582">
    <property type="entry name" value="Usp"/>
    <property type="match status" value="1"/>
</dbReference>
<dbReference type="EMBL" id="FNIC01000006">
    <property type="protein sequence ID" value="SDO14256.1"/>
    <property type="molecule type" value="Genomic_DNA"/>
</dbReference>
<sequence>MSWIVVGWTPDEFGQVAVEHATAEAALDGSGVILVNASKGDKLVDLRFASGDQLEEVRRTLAAALPGGDDVVQVRQVVAQDVAEAVLAVAAEVDATLIVLGIRRRTPVGKLLMGSVAQRVILDAECPVLAVKPGTRPRYAH</sequence>
<dbReference type="InterPro" id="IPR006016">
    <property type="entry name" value="UspA"/>
</dbReference>
<dbReference type="PRINTS" id="PR01438">
    <property type="entry name" value="UNVRSLSTRESS"/>
</dbReference>
<dbReference type="RefSeq" id="WP_091026053.1">
    <property type="nucleotide sequence ID" value="NZ_BKAE01000008.1"/>
</dbReference>
<evidence type="ECO:0000313" key="3">
    <source>
        <dbReference type="EMBL" id="SDO14256.1"/>
    </source>
</evidence>
<evidence type="ECO:0000256" key="1">
    <source>
        <dbReference type="ARBA" id="ARBA00008791"/>
    </source>
</evidence>
<evidence type="ECO:0000313" key="4">
    <source>
        <dbReference type="Proteomes" id="UP000199004"/>
    </source>
</evidence>
<name>A0A1H0H4U3_9ACTN</name>
<keyword evidence="4" id="KW-1185">Reference proteome</keyword>
<comment type="similarity">
    <text evidence="1">Belongs to the universal stress protein A family.</text>
</comment>
<protein>
    <submittedName>
        <fullName evidence="3">Nucleotide-binding universal stress protein, UspA family</fullName>
    </submittedName>
</protein>
<organism evidence="3 4">
    <name type="scientific">Nocardioides szechwanensis</name>
    <dbReference type="NCBI Taxonomy" id="1005944"/>
    <lineage>
        <taxon>Bacteria</taxon>
        <taxon>Bacillati</taxon>
        <taxon>Actinomycetota</taxon>
        <taxon>Actinomycetes</taxon>
        <taxon>Propionibacteriales</taxon>
        <taxon>Nocardioidaceae</taxon>
        <taxon>Nocardioides</taxon>
    </lineage>
</organism>